<name>X1KJ34_9ZZZZ</name>
<organism evidence="1">
    <name type="scientific">marine sediment metagenome</name>
    <dbReference type="NCBI Taxonomy" id="412755"/>
    <lineage>
        <taxon>unclassified sequences</taxon>
        <taxon>metagenomes</taxon>
        <taxon>ecological metagenomes</taxon>
    </lineage>
</organism>
<dbReference type="AlphaFoldDB" id="X1KJ34"/>
<evidence type="ECO:0000313" key="1">
    <source>
        <dbReference type="EMBL" id="GAH93625.1"/>
    </source>
</evidence>
<protein>
    <submittedName>
        <fullName evidence="1">Uncharacterized protein</fullName>
    </submittedName>
</protein>
<gene>
    <name evidence="1" type="ORF">S03H2_68981</name>
</gene>
<dbReference type="EMBL" id="BARU01045470">
    <property type="protein sequence ID" value="GAH93625.1"/>
    <property type="molecule type" value="Genomic_DNA"/>
</dbReference>
<proteinExistence type="predicted"/>
<comment type="caution">
    <text evidence="1">The sequence shown here is derived from an EMBL/GenBank/DDBJ whole genome shotgun (WGS) entry which is preliminary data.</text>
</comment>
<accession>X1KJ34</accession>
<sequence length="52" mass="6013">RDFSQYIHKRLTKVEFLHHKFSFNIIPALLSHLNRSSTLTLSTFSGPAKAQK</sequence>
<reference evidence="1" key="1">
    <citation type="journal article" date="2014" name="Front. Microbiol.">
        <title>High frequency of phylogenetically diverse reductive dehalogenase-homologous genes in deep subseafloor sedimentary metagenomes.</title>
        <authorList>
            <person name="Kawai M."/>
            <person name="Futagami T."/>
            <person name="Toyoda A."/>
            <person name="Takaki Y."/>
            <person name="Nishi S."/>
            <person name="Hori S."/>
            <person name="Arai W."/>
            <person name="Tsubouchi T."/>
            <person name="Morono Y."/>
            <person name="Uchiyama I."/>
            <person name="Ito T."/>
            <person name="Fujiyama A."/>
            <person name="Inagaki F."/>
            <person name="Takami H."/>
        </authorList>
    </citation>
    <scope>NUCLEOTIDE SEQUENCE</scope>
    <source>
        <strain evidence="1">Expedition CK06-06</strain>
    </source>
</reference>
<feature type="non-terminal residue" evidence="1">
    <location>
        <position position="1"/>
    </location>
</feature>